<organism evidence="6 7">
    <name type="scientific">Actinacidiphila oryziradicis</name>
    <dbReference type="NCBI Taxonomy" id="2571141"/>
    <lineage>
        <taxon>Bacteria</taxon>
        <taxon>Bacillati</taxon>
        <taxon>Actinomycetota</taxon>
        <taxon>Actinomycetes</taxon>
        <taxon>Kitasatosporales</taxon>
        <taxon>Streptomycetaceae</taxon>
        <taxon>Actinacidiphila</taxon>
    </lineage>
</organism>
<keyword evidence="3 4" id="KW-0732">Signal</keyword>
<dbReference type="Gene3D" id="3.40.50.2300">
    <property type="match status" value="2"/>
</dbReference>
<dbReference type="InterPro" id="IPR028082">
    <property type="entry name" value="Peripla_BP_I"/>
</dbReference>
<dbReference type="RefSeq" id="WP_136726229.1">
    <property type="nucleotide sequence ID" value="NZ_SUMC01000026.1"/>
</dbReference>
<dbReference type="GO" id="GO:0030246">
    <property type="term" value="F:carbohydrate binding"/>
    <property type="evidence" value="ECO:0007669"/>
    <property type="project" value="UniProtKB-ARBA"/>
</dbReference>
<evidence type="ECO:0000256" key="3">
    <source>
        <dbReference type="ARBA" id="ARBA00022729"/>
    </source>
</evidence>
<evidence type="ECO:0000313" key="6">
    <source>
        <dbReference type="EMBL" id="TKA08901.1"/>
    </source>
</evidence>
<reference evidence="6 7" key="1">
    <citation type="submission" date="2019-04" db="EMBL/GenBank/DDBJ databases">
        <title>Streptomyces oryziradicis sp. nov., a novel actinomycete isolated from rhizosphere soil of rice (Oryza sativa L.).</title>
        <authorList>
            <person name="Li C."/>
        </authorList>
    </citation>
    <scope>NUCLEOTIDE SEQUENCE [LARGE SCALE GENOMIC DNA]</scope>
    <source>
        <strain evidence="6 7">NEAU-C40</strain>
    </source>
</reference>
<accession>A0A4U0SL86</accession>
<evidence type="ECO:0000256" key="2">
    <source>
        <dbReference type="ARBA" id="ARBA00007639"/>
    </source>
</evidence>
<feature type="chain" id="PRO_5039343128" evidence="4">
    <location>
        <begin position="31"/>
        <end position="342"/>
    </location>
</feature>
<dbReference type="GO" id="GO:0030313">
    <property type="term" value="C:cell envelope"/>
    <property type="evidence" value="ECO:0007669"/>
    <property type="project" value="UniProtKB-SubCell"/>
</dbReference>
<name>A0A4U0SL86_9ACTN</name>
<dbReference type="InterPro" id="IPR025997">
    <property type="entry name" value="SBP_2_dom"/>
</dbReference>
<feature type="signal peptide" evidence="4">
    <location>
        <begin position="1"/>
        <end position="30"/>
    </location>
</feature>
<comment type="caution">
    <text evidence="6">The sequence shown here is derived from an EMBL/GenBank/DDBJ whole genome shotgun (WGS) entry which is preliminary data.</text>
</comment>
<evidence type="ECO:0000256" key="4">
    <source>
        <dbReference type="SAM" id="SignalP"/>
    </source>
</evidence>
<dbReference type="Pfam" id="PF13407">
    <property type="entry name" value="Peripla_BP_4"/>
    <property type="match status" value="1"/>
</dbReference>
<sequence>MSKPFAPFTGATRTKKAVIALSALGLIVTAAGCSSSSPTASSGSAGSSKVAVKSVAFVGGVKDSPFYSAIDCGAKTEAKKLGVKYTYSAPGTFDPAAQQPVLSSVVAQQPQAVLIAPTDKTAMFQPMHQAKAAGINLITVDTKLSDVSDLSSQINSDNIAGGALGADNIAKLIGDKGKVVALSEPPGSSTDDERVKGFVDEMKAKHPGITVLTTQYADHSAQATASKVSSVLAANPDLKGVFAVDNFTGDGAPVGVRNANARSKVKIVAFDAQPSQVQSLRAGDIDAIISQDPYDMGVLGVQYAVALGKGSTVDKAKITGLAAITKQNIDDPKVAPFVYKSC</sequence>
<evidence type="ECO:0000256" key="1">
    <source>
        <dbReference type="ARBA" id="ARBA00004196"/>
    </source>
</evidence>
<evidence type="ECO:0000259" key="5">
    <source>
        <dbReference type="Pfam" id="PF13407"/>
    </source>
</evidence>
<evidence type="ECO:0000313" key="7">
    <source>
        <dbReference type="Proteomes" id="UP000305778"/>
    </source>
</evidence>
<comment type="similarity">
    <text evidence="2">Belongs to the bacterial solute-binding protein 2 family.</text>
</comment>
<dbReference type="PANTHER" id="PTHR46847:SF1">
    <property type="entry name" value="D-ALLOSE-BINDING PERIPLASMIC PROTEIN-RELATED"/>
    <property type="match status" value="1"/>
</dbReference>
<protein>
    <submittedName>
        <fullName evidence="6">Sugar ABC transporter substrate-binding protein</fullName>
    </submittedName>
</protein>
<dbReference type="PANTHER" id="PTHR46847">
    <property type="entry name" value="D-ALLOSE-BINDING PERIPLASMIC PROTEIN-RELATED"/>
    <property type="match status" value="1"/>
</dbReference>
<dbReference type="Proteomes" id="UP000305778">
    <property type="component" value="Unassembled WGS sequence"/>
</dbReference>
<dbReference type="OrthoDB" id="9800520at2"/>
<dbReference type="EMBL" id="SUMC01000026">
    <property type="protein sequence ID" value="TKA08901.1"/>
    <property type="molecule type" value="Genomic_DNA"/>
</dbReference>
<feature type="domain" description="Periplasmic binding protein" evidence="5">
    <location>
        <begin position="55"/>
        <end position="310"/>
    </location>
</feature>
<dbReference type="SUPFAM" id="SSF53822">
    <property type="entry name" value="Periplasmic binding protein-like I"/>
    <property type="match status" value="1"/>
</dbReference>
<comment type="subcellular location">
    <subcellularLocation>
        <location evidence="1">Cell envelope</location>
    </subcellularLocation>
</comment>
<keyword evidence="7" id="KW-1185">Reference proteome</keyword>
<gene>
    <name evidence="6" type="ORF">FCI23_25280</name>
</gene>
<dbReference type="PROSITE" id="PS51257">
    <property type="entry name" value="PROKAR_LIPOPROTEIN"/>
    <property type="match status" value="1"/>
</dbReference>
<dbReference type="CDD" id="cd20007">
    <property type="entry name" value="PBP1_ABC_sugar_binding-like"/>
    <property type="match status" value="1"/>
</dbReference>
<proteinExistence type="inferred from homology"/>
<dbReference type="AlphaFoldDB" id="A0A4U0SL86"/>